<dbReference type="EMBL" id="FQZK01000001">
    <property type="protein sequence ID" value="SHI46085.1"/>
    <property type="molecule type" value="Genomic_DNA"/>
</dbReference>
<gene>
    <name evidence="3" type="ORF">SAMN05421803_101287</name>
</gene>
<organism evidence="3 4">
    <name type="scientific">Nocardiopsis flavescens</name>
    <dbReference type="NCBI Taxonomy" id="758803"/>
    <lineage>
        <taxon>Bacteria</taxon>
        <taxon>Bacillati</taxon>
        <taxon>Actinomycetota</taxon>
        <taxon>Actinomycetes</taxon>
        <taxon>Streptosporangiales</taxon>
        <taxon>Nocardiopsidaceae</taxon>
        <taxon>Nocardiopsis</taxon>
    </lineage>
</organism>
<keyword evidence="4" id="KW-1185">Reference proteome</keyword>
<feature type="region of interest" description="Disordered" evidence="1">
    <location>
        <begin position="61"/>
        <end position="92"/>
    </location>
</feature>
<evidence type="ECO:0000313" key="4">
    <source>
        <dbReference type="Proteomes" id="UP000184452"/>
    </source>
</evidence>
<evidence type="ECO:0000313" key="3">
    <source>
        <dbReference type="EMBL" id="SHI46085.1"/>
    </source>
</evidence>
<sequence length="230" mass="24501">MPPHPRPRRLRRLLPATALAALLAAGTAGLAALSASQVRPYASLPYCDELLPTELTRTLPRADRPRTHGTLHTVDGDEPAPTETEPRHLGRPPGFTALLDCTVHDTDGTPLLRVQAALNDTGDPAADIRALREHMHARTADPAPGHTGATARRDLTTADGGHAAVYPAPQGPPRAEAAFTSANVHVWIGRPLPEDADPQEALEFLADLADALDRRLAQEGRLSPEPVPLP</sequence>
<dbReference type="Proteomes" id="UP000184452">
    <property type="component" value="Unassembled WGS sequence"/>
</dbReference>
<feature type="signal peptide" evidence="2">
    <location>
        <begin position="1"/>
        <end position="31"/>
    </location>
</feature>
<proteinExistence type="predicted"/>
<protein>
    <recommendedName>
        <fullName evidence="5">DUF3558 domain-containing protein</fullName>
    </recommendedName>
</protein>
<evidence type="ECO:0000256" key="1">
    <source>
        <dbReference type="SAM" id="MobiDB-lite"/>
    </source>
</evidence>
<dbReference type="RefSeq" id="WP_073374094.1">
    <property type="nucleotide sequence ID" value="NZ_FQZK01000001.1"/>
</dbReference>
<evidence type="ECO:0000256" key="2">
    <source>
        <dbReference type="SAM" id="SignalP"/>
    </source>
</evidence>
<accession>A0A1M6BBJ6</accession>
<feature type="chain" id="PRO_5039223959" description="DUF3558 domain-containing protein" evidence="2">
    <location>
        <begin position="32"/>
        <end position="230"/>
    </location>
</feature>
<evidence type="ECO:0008006" key="5">
    <source>
        <dbReference type="Google" id="ProtNLM"/>
    </source>
</evidence>
<keyword evidence="2" id="KW-0732">Signal</keyword>
<dbReference type="STRING" id="758803.SAMN05421803_101287"/>
<dbReference type="AlphaFoldDB" id="A0A1M6BBJ6"/>
<name>A0A1M6BBJ6_9ACTN</name>
<reference evidence="3 4" key="1">
    <citation type="submission" date="2016-11" db="EMBL/GenBank/DDBJ databases">
        <authorList>
            <person name="Jaros S."/>
            <person name="Januszkiewicz K."/>
            <person name="Wedrychowicz H."/>
        </authorList>
    </citation>
    <scope>NUCLEOTIDE SEQUENCE [LARGE SCALE GENOMIC DNA]</scope>
    <source>
        <strain evidence="3 4">CGMCC 4.5723</strain>
    </source>
</reference>